<comment type="similarity">
    <text evidence="1 9">Belongs to the Cu-Zn superoxide dismutase family.</text>
</comment>
<evidence type="ECO:0000256" key="11">
    <source>
        <dbReference type="SAM" id="SignalP"/>
    </source>
</evidence>
<evidence type="ECO:0000313" key="13">
    <source>
        <dbReference type="EMBL" id="CDW86167.1"/>
    </source>
</evidence>
<reference evidence="13 14" key="1">
    <citation type="submission" date="2014-06" db="EMBL/GenBank/DDBJ databases">
        <authorList>
            <person name="Swart Estienne"/>
        </authorList>
    </citation>
    <scope>NUCLEOTIDE SEQUENCE [LARGE SCALE GENOMIC DNA]</scope>
    <source>
        <strain evidence="13 14">130c</strain>
    </source>
</reference>
<organism evidence="13 14">
    <name type="scientific">Stylonychia lemnae</name>
    <name type="common">Ciliate</name>
    <dbReference type="NCBI Taxonomy" id="5949"/>
    <lineage>
        <taxon>Eukaryota</taxon>
        <taxon>Sar</taxon>
        <taxon>Alveolata</taxon>
        <taxon>Ciliophora</taxon>
        <taxon>Intramacronucleata</taxon>
        <taxon>Spirotrichea</taxon>
        <taxon>Stichotrichia</taxon>
        <taxon>Sporadotrichida</taxon>
        <taxon>Oxytrichidae</taxon>
        <taxon>Stylonychinae</taxon>
        <taxon>Stylonychia</taxon>
    </lineage>
</organism>
<keyword evidence="4" id="KW-0049">Antioxidant</keyword>
<evidence type="ECO:0000259" key="12">
    <source>
        <dbReference type="Pfam" id="PF00080"/>
    </source>
</evidence>
<evidence type="ECO:0000256" key="8">
    <source>
        <dbReference type="ARBA" id="ARBA00049204"/>
    </source>
</evidence>
<feature type="chain" id="PRO_5001729689" description="Superoxide dismutase [Cu-Zn]" evidence="11">
    <location>
        <begin position="19"/>
        <end position="192"/>
    </location>
</feature>
<dbReference type="EMBL" id="CCKQ01014408">
    <property type="protein sequence ID" value="CDW86167.1"/>
    <property type="molecule type" value="Genomic_DNA"/>
</dbReference>
<dbReference type="PRINTS" id="PR00068">
    <property type="entry name" value="CUZNDISMTASE"/>
</dbReference>
<evidence type="ECO:0000256" key="2">
    <source>
        <dbReference type="ARBA" id="ARBA00022723"/>
    </source>
</evidence>
<dbReference type="PROSITE" id="PS00332">
    <property type="entry name" value="SOD_CU_ZN_2"/>
    <property type="match status" value="1"/>
</dbReference>
<dbReference type="OrthoDB" id="427596at2759"/>
<dbReference type="Pfam" id="PF00080">
    <property type="entry name" value="Sod_Cu"/>
    <property type="match status" value="1"/>
</dbReference>
<accession>A0A078AY76</accession>
<comment type="cofactor">
    <cofactor evidence="9">
        <name>Zn(2+)</name>
        <dbReference type="ChEBI" id="CHEBI:29105"/>
    </cofactor>
    <text evidence="9">Binds 1 zinc ion per subunit.</text>
</comment>
<dbReference type="PANTHER" id="PTHR10003">
    <property type="entry name" value="SUPEROXIDE DISMUTASE CU-ZN -RELATED"/>
    <property type="match status" value="1"/>
</dbReference>
<comment type="function">
    <text evidence="9">Destroys radicals which are normally produced within the cells and which are toxic to biological systems.</text>
</comment>
<evidence type="ECO:0000256" key="9">
    <source>
        <dbReference type="RuleBase" id="RU000393"/>
    </source>
</evidence>
<dbReference type="InterPro" id="IPR024134">
    <property type="entry name" value="SOD_Cu/Zn_/chaperone"/>
</dbReference>
<keyword evidence="3 9" id="KW-0862">Zinc</keyword>
<dbReference type="InterPro" id="IPR018152">
    <property type="entry name" value="SOD_Cu/Zn_BS"/>
</dbReference>
<dbReference type="OMA" id="AVHAFIV"/>
<evidence type="ECO:0000256" key="4">
    <source>
        <dbReference type="ARBA" id="ARBA00022862"/>
    </source>
</evidence>
<dbReference type="EC" id="1.15.1.1" evidence="9"/>
<keyword evidence="7" id="KW-1015">Disulfide bond</keyword>
<dbReference type="SUPFAM" id="SSF49329">
    <property type="entry name" value="Cu,Zn superoxide dismutase-like"/>
    <property type="match status" value="1"/>
</dbReference>
<dbReference type="GO" id="GO:0004784">
    <property type="term" value="F:superoxide dismutase activity"/>
    <property type="evidence" value="ECO:0007669"/>
    <property type="project" value="UniProtKB-EC"/>
</dbReference>
<keyword evidence="14" id="KW-1185">Reference proteome</keyword>
<sequence>MASKFLLFTMGALPLAQLQRQQFSQNNEMAEEGNTERQAICILNSENGQTGKGIVHFIQSSLVARTQIQGQFSGLNPNQRHGFHIHQYGNLSQGCVTAGPHYNPLNQVHGGPDSAIRHVGDLGNVQADESGNAKVDFIDHQVTLYGPHSVVGRACVLHRDTDDLGTSDNEESKKTGNAGPRIACGIIGLSKE</sequence>
<feature type="domain" description="Superoxide dismutase copper/zinc binding" evidence="12">
    <location>
        <begin position="52"/>
        <end position="187"/>
    </location>
</feature>
<dbReference type="InterPro" id="IPR036423">
    <property type="entry name" value="SOD-like_Cu/Zn_dom_sf"/>
</dbReference>
<keyword evidence="5 9" id="KW-0560">Oxidoreductase</keyword>
<dbReference type="FunFam" id="2.60.40.200:FF:000003">
    <property type="entry name" value="Superoxide dismutase [Cu-Zn], chloroplastic"/>
    <property type="match status" value="1"/>
</dbReference>
<feature type="signal peptide" evidence="11">
    <location>
        <begin position="1"/>
        <end position="18"/>
    </location>
</feature>
<keyword evidence="11" id="KW-0732">Signal</keyword>
<evidence type="ECO:0000256" key="1">
    <source>
        <dbReference type="ARBA" id="ARBA00010457"/>
    </source>
</evidence>
<dbReference type="InParanoid" id="A0A078AY76"/>
<feature type="region of interest" description="Disordered" evidence="10">
    <location>
        <begin position="160"/>
        <end position="179"/>
    </location>
</feature>
<name>A0A078AY76_STYLE</name>
<protein>
    <recommendedName>
        <fullName evidence="9">Superoxide dismutase [Cu-Zn]</fullName>
        <ecNumber evidence="9">1.15.1.1</ecNumber>
    </recommendedName>
</protein>
<proteinExistence type="inferred from homology"/>
<dbReference type="GO" id="GO:0009507">
    <property type="term" value="C:chloroplast"/>
    <property type="evidence" value="ECO:0007669"/>
    <property type="project" value="UniProtKB-ARBA"/>
</dbReference>
<comment type="catalytic activity">
    <reaction evidence="8 9">
        <text>2 superoxide + 2 H(+) = H2O2 + O2</text>
        <dbReference type="Rhea" id="RHEA:20696"/>
        <dbReference type="ChEBI" id="CHEBI:15378"/>
        <dbReference type="ChEBI" id="CHEBI:15379"/>
        <dbReference type="ChEBI" id="CHEBI:16240"/>
        <dbReference type="ChEBI" id="CHEBI:18421"/>
        <dbReference type="EC" id="1.15.1.1"/>
    </reaction>
</comment>
<dbReference type="Gene3D" id="2.60.40.200">
    <property type="entry name" value="Superoxide dismutase, copper/zinc binding domain"/>
    <property type="match status" value="1"/>
</dbReference>
<comment type="cofactor">
    <cofactor evidence="9">
        <name>Cu cation</name>
        <dbReference type="ChEBI" id="CHEBI:23378"/>
    </cofactor>
    <text evidence="9">Binds 1 copper ion per subunit.</text>
</comment>
<evidence type="ECO:0000256" key="10">
    <source>
        <dbReference type="SAM" id="MobiDB-lite"/>
    </source>
</evidence>
<evidence type="ECO:0000313" key="14">
    <source>
        <dbReference type="Proteomes" id="UP000039865"/>
    </source>
</evidence>
<keyword evidence="2 9" id="KW-0479">Metal-binding</keyword>
<evidence type="ECO:0000256" key="6">
    <source>
        <dbReference type="ARBA" id="ARBA00023008"/>
    </source>
</evidence>
<dbReference type="AlphaFoldDB" id="A0A078AY76"/>
<dbReference type="InterPro" id="IPR001424">
    <property type="entry name" value="SOD_Cu_Zn_dom"/>
</dbReference>
<dbReference type="Proteomes" id="UP000039865">
    <property type="component" value="Unassembled WGS sequence"/>
</dbReference>
<gene>
    <name evidence="13" type="primary">Contig4972.g5313</name>
    <name evidence="13" type="ORF">STYLEM_15258</name>
</gene>
<dbReference type="GO" id="GO:0005507">
    <property type="term" value="F:copper ion binding"/>
    <property type="evidence" value="ECO:0007669"/>
    <property type="project" value="InterPro"/>
</dbReference>
<evidence type="ECO:0000256" key="3">
    <source>
        <dbReference type="ARBA" id="ARBA00022833"/>
    </source>
</evidence>
<evidence type="ECO:0000256" key="5">
    <source>
        <dbReference type="ARBA" id="ARBA00023002"/>
    </source>
</evidence>
<evidence type="ECO:0000256" key="7">
    <source>
        <dbReference type="ARBA" id="ARBA00023157"/>
    </source>
</evidence>
<keyword evidence="6 9" id="KW-0186">Copper</keyword>
<dbReference type="CDD" id="cd00305">
    <property type="entry name" value="Cu-Zn_Superoxide_Dismutase"/>
    <property type="match status" value="1"/>
</dbReference>